<keyword evidence="3 10" id="KW-0813">Transport</keyword>
<feature type="domain" description="TonB-dependent receptor-like beta-barrel" evidence="14">
    <location>
        <begin position="268"/>
        <end position="738"/>
    </location>
</feature>
<name>A0A317E2T7_9PROT</name>
<protein>
    <submittedName>
        <fullName evidence="16">TonB-dependent siderophore receptor</fullName>
    </submittedName>
</protein>
<reference evidence="17" key="1">
    <citation type="submission" date="2018-05" db="EMBL/GenBank/DDBJ databases">
        <title>Zavarzinia sp. HR-AS.</title>
        <authorList>
            <person name="Lee Y."/>
            <person name="Jeon C.O."/>
        </authorList>
    </citation>
    <scope>NUCLEOTIDE SEQUENCE [LARGE SCALE GENOMIC DNA]</scope>
    <source>
        <strain evidence="17">DSM 1231</strain>
    </source>
</reference>
<comment type="similarity">
    <text evidence="2 10 11">Belongs to the TonB-dependent receptor family.</text>
</comment>
<feature type="domain" description="TonB-dependent receptor plug" evidence="15">
    <location>
        <begin position="76"/>
        <end position="174"/>
    </location>
</feature>
<dbReference type="Proteomes" id="UP000246077">
    <property type="component" value="Unassembled WGS sequence"/>
</dbReference>
<dbReference type="InterPro" id="IPR012910">
    <property type="entry name" value="Plug_dom"/>
</dbReference>
<evidence type="ECO:0000256" key="1">
    <source>
        <dbReference type="ARBA" id="ARBA00004571"/>
    </source>
</evidence>
<evidence type="ECO:0000256" key="12">
    <source>
        <dbReference type="SAM" id="MobiDB-lite"/>
    </source>
</evidence>
<keyword evidence="8 16" id="KW-0675">Receptor</keyword>
<dbReference type="InterPro" id="IPR036942">
    <property type="entry name" value="Beta-barrel_TonB_sf"/>
</dbReference>
<organism evidence="16 17">
    <name type="scientific">Zavarzinia compransoris</name>
    <dbReference type="NCBI Taxonomy" id="1264899"/>
    <lineage>
        <taxon>Bacteria</taxon>
        <taxon>Pseudomonadati</taxon>
        <taxon>Pseudomonadota</taxon>
        <taxon>Alphaproteobacteria</taxon>
        <taxon>Rhodospirillales</taxon>
        <taxon>Zavarziniaceae</taxon>
        <taxon>Zavarzinia</taxon>
    </lineage>
</organism>
<keyword evidence="7 10" id="KW-0472">Membrane</keyword>
<evidence type="ECO:0000256" key="8">
    <source>
        <dbReference type="ARBA" id="ARBA00023170"/>
    </source>
</evidence>
<dbReference type="InterPro" id="IPR039426">
    <property type="entry name" value="TonB-dep_rcpt-like"/>
</dbReference>
<evidence type="ECO:0000256" key="7">
    <source>
        <dbReference type="ARBA" id="ARBA00023136"/>
    </source>
</evidence>
<keyword evidence="13" id="KW-0732">Signal</keyword>
<evidence type="ECO:0000259" key="15">
    <source>
        <dbReference type="Pfam" id="PF07715"/>
    </source>
</evidence>
<accession>A0A317E2T7</accession>
<dbReference type="EMBL" id="QGLF01000003">
    <property type="protein sequence ID" value="PWR20466.1"/>
    <property type="molecule type" value="Genomic_DNA"/>
</dbReference>
<dbReference type="PROSITE" id="PS51318">
    <property type="entry name" value="TAT"/>
    <property type="match status" value="1"/>
</dbReference>
<feature type="chain" id="PRO_5016264704" evidence="13">
    <location>
        <begin position="39"/>
        <end position="770"/>
    </location>
</feature>
<evidence type="ECO:0000256" key="4">
    <source>
        <dbReference type="ARBA" id="ARBA00022452"/>
    </source>
</evidence>
<comment type="subcellular location">
    <subcellularLocation>
        <location evidence="1 10">Cell outer membrane</location>
        <topology evidence="1 10">Multi-pass membrane protein</topology>
    </subcellularLocation>
</comment>
<dbReference type="Gene3D" id="2.170.130.10">
    <property type="entry name" value="TonB-dependent receptor, plug domain"/>
    <property type="match status" value="1"/>
</dbReference>
<keyword evidence="4 10" id="KW-1134">Transmembrane beta strand</keyword>
<feature type="region of interest" description="Disordered" evidence="12">
    <location>
        <begin position="401"/>
        <end position="425"/>
    </location>
</feature>
<dbReference type="InterPro" id="IPR010105">
    <property type="entry name" value="TonB_sidphr_rcpt"/>
</dbReference>
<keyword evidence="9 10" id="KW-0998">Cell outer membrane</keyword>
<dbReference type="GO" id="GO:0015891">
    <property type="term" value="P:siderophore transport"/>
    <property type="evidence" value="ECO:0007669"/>
    <property type="project" value="InterPro"/>
</dbReference>
<dbReference type="Pfam" id="PF00593">
    <property type="entry name" value="TonB_dep_Rec_b-barrel"/>
    <property type="match status" value="1"/>
</dbReference>
<keyword evidence="5 10" id="KW-0812">Transmembrane</keyword>
<dbReference type="RefSeq" id="WP_109921110.1">
    <property type="nucleotide sequence ID" value="NZ_QGLF01000003.1"/>
</dbReference>
<evidence type="ECO:0000256" key="10">
    <source>
        <dbReference type="PROSITE-ProRule" id="PRU01360"/>
    </source>
</evidence>
<dbReference type="Pfam" id="PF07715">
    <property type="entry name" value="Plug"/>
    <property type="match status" value="1"/>
</dbReference>
<evidence type="ECO:0000256" key="13">
    <source>
        <dbReference type="SAM" id="SignalP"/>
    </source>
</evidence>
<evidence type="ECO:0000256" key="3">
    <source>
        <dbReference type="ARBA" id="ARBA00022448"/>
    </source>
</evidence>
<evidence type="ECO:0000259" key="14">
    <source>
        <dbReference type="Pfam" id="PF00593"/>
    </source>
</evidence>
<dbReference type="InterPro" id="IPR006311">
    <property type="entry name" value="TAT_signal"/>
</dbReference>
<evidence type="ECO:0000256" key="5">
    <source>
        <dbReference type="ARBA" id="ARBA00022692"/>
    </source>
</evidence>
<proteinExistence type="inferred from homology"/>
<feature type="signal peptide" evidence="13">
    <location>
        <begin position="1"/>
        <end position="38"/>
    </location>
</feature>
<dbReference type="PROSITE" id="PS52016">
    <property type="entry name" value="TONB_DEPENDENT_REC_3"/>
    <property type="match status" value="1"/>
</dbReference>
<dbReference type="SUPFAM" id="SSF56935">
    <property type="entry name" value="Porins"/>
    <property type="match status" value="1"/>
</dbReference>
<keyword evidence="17" id="KW-1185">Reference proteome</keyword>
<evidence type="ECO:0000313" key="17">
    <source>
        <dbReference type="Proteomes" id="UP000246077"/>
    </source>
</evidence>
<dbReference type="GO" id="GO:0015344">
    <property type="term" value="F:siderophore uptake transmembrane transporter activity"/>
    <property type="evidence" value="ECO:0007669"/>
    <property type="project" value="TreeGrafter"/>
</dbReference>
<dbReference type="OrthoDB" id="9760333at2"/>
<evidence type="ECO:0000256" key="9">
    <source>
        <dbReference type="ARBA" id="ARBA00023237"/>
    </source>
</evidence>
<dbReference type="InterPro" id="IPR000531">
    <property type="entry name" value="Beta-barrel_TonB"/>
</dbReference>
<keyword evidence="6 11" id="KW-0798">TonB box</keyword>
<evidence type="ECO:0000256" key="2">
    <source>
        <dbReference type="ARBA" id="ARBA00009810"/>
    </source>
</evidence>
<evidence type="ECO:0000256" key="11">
    <source>
        <dbReference type="RuleBase" id="RU003357"/>
    </source>
</evidence>
<dbReference type="AlphaFoldDB" id="A0A317E2T7"/>
<dbReference type="NCBIfam" id="TIGR01783">
    <property type="entry name" value="TonB-siderophor"/>
    <property type="match status" value="1"/>
</dbReference>
<dbReference type="Gene3D" id="2.40.170.20">
    <property type="entry name" value="TonB-dependent receptor, beta-barrel domain"/>
    <property type="match status" value="1"/>
</dbReference>
<dbReference type="GO" id="GO:0009279">
    <property type="term" value="C:cell outer membrane"/>
    <property type="evidence" value="ECO:0007669"/>
    <property type="project" value="UniProtKB-SubCell"/>
</dbReference>
<dbReference type="InterPro" id="IPR037066">
    <property type="entry name" value="Plug_dom_sf"/>
</dbReference>
<dbReference type="CDD" id="cd01347">
    <property type="entry name" value="ligand_gated_channel"/>
    <property type="match status" value="1"/>
</dbReference>
<dbReference type="GO" id="GO:0038023">
    <property type="term" value="F:signaling receptor activity"/>
    <property type="evidence" value="ECO:0007669"/>
    <property type="project" value="InterPro"/>
</dbReference>
<dbReference type="PANTHER" id="PTHR32552:SF83">
    <property type="entry name" value="BLR3904 PROTEIN"/>
    <property type="match status" value="1"/>
</dbReference>
<comment type="caution">
    <text evidence="16">The sequence shown here is derived from an EMBL/GenBank/DDBJ whole genome shotgun (WGS) entry which is preliminary data.</text>
</comment>
<evidence type="ECO:0000313" key="16">
    <source>
        <dbReference type="EMBL" id="PWR20466.1"/>
    </source>
</evidence>
<dbReference type="PANTHER" id="PTHR32552">
    <property type="entry name" value="FERRICHROME IRON RECEPTOR-RELATED"/>
    <property type="match status" value="1"/>
</dbReference>
<gene>
    <name evidence="16" type="ORF">DKG75_10680</name>
</gene>
<sequence length="770" mass="82857">MHHTVTTTKSRRKMSPLVSRAALAAVAAGLGFVPAAQAQQPAAGQAVPLPTVRVEGAADDSYKADTVESPRQTAPILDAPQTINVIPRRLIEEQGATDLTEVLRSTPGISFDAGENGFSTSTNNFTLRGFDTSGNIFVDGARSSGSYTRDVFNLEQVEVFKGATGDSGRGGAGGYINLQTKTPHLGNAYSGNVGLGFDEYDSELRTRASIDANHQIGETAALRLNVMAEGGGVAGREEAEQNAWGVAPSLSLGLGTSFRTTIAYEHVEHNDLPDWGVPGAVIANTDAFNPATRGFERDNFYGLATDFDDVVSDSLLARFEWDIDTGVTLSNQTRWNHVDRNARYTVPTGYTAATNTVTGQTQFYDRSNTSFSNLTSLALAFDTAGLKHRAALGLELTRERSEANRYGTQTPPATGLDNPNPDRAASARLAPTEVNEIDISTVALDAYDTIELSRHWEITGGLRAEWYEVDIDSRTAAGAPAGTANGYNDEEFELGGRIGLVYKPVDNGSIYISYGVSAQPPGSYLSNPDISRTGDNAFPGFVPNAEGVTNYNYELGTKWSFNDGKLQVTGALFRTEKHDVPITGRDVGETVDSLKGYGKQVVEGLEIGVAGEILEGWNVFGGVLLMDSAREHSAYLDSVRRRANTADYDTFTSTDGDELAFTPNISGNLWTTYRFPFGLTVGAGARHTGSVFLGRPDDALRIIPNGRYGKLPAFTTYHALIAYDVTENVNVRLNIDNIFDETYATTTNWNGSRATLGAPRSFLLTTGFSF</sequence>
<evidence type="ECO:0000256" key="6">
    <source>
        <dbReference type="ARBA" id="ARBA00023077"/>
    </source>
</evidence>